<feature type="domain" description="Restriction endonuclease type IV Mrr" evidence="2">
    <location>
        <begin position="18"/>
        <end position="126"/>
    </location>
</feature>
<keyword evidence="3" id="KW-0255">Endonuclease</keyword>
<organism evidence="3 4">
    <name type="scientific">Halopenitus malekzadehii</name>
    <dbReference type="NCBI Taxonomy" id="1267564"/>
    <lineage>
        <taxon>Archaea</taxon>
        <taxon>Methanobacteriati</taxon>
        <taxon>Methanobacteriota</taxon>
        <taxon>Stenosarchaea group</taxon>
        <taxon>Halobacteria</taxon>
        <taxon>Halobacteriales</taxon>
        <taxon>Haloferacaceae</taxon>
        <taxon>Halopenitus</taxon>
    </lineage>
</organism>
<reference evidence="3 4" key="1">
    <citation type="submission" date="2016-10" db="EMBL/GenBank/DDBJ databases">
        <authorList>
            <person name="de Groot N.N."/>
        </authorList>
    </citation>
    <scope>NUCLEOTIDE SEQUENCE [LARGE SCALE GENOMIC DNA]</scope>
    <source>
        <strain evidence="3 4">IBRC-M10418</strain>
    </source>
</reference>
<accession>A0A1H6JB52</accession>
<evidence type="ECO:0000313" key="3">
    <source>
        <dbReference type="EMBL" id="SEH56208.1"/>
    </source>
</evidence>
<evidence type="ECO:0000259" key="2">
    <source>
        <dbReference type="Pfam" id="PF04471"/>
    </source>
</evidence>
<evidence type="ECO:0000256" key="1">
    <source>
        <dbReference type="SAM" id="MobiDB-lite"/>
    </source>
</evidence>
<dbReference type="EMBL" id="FNWU01000007">
    <property type="protein sequence ID" value="SEH56208.1"/>
    <property type="molecule type" value="Genomic_DNA"/>
</dbReference>
<dbReference type="GO" id="GO:0003677">
    <property type="term" value="F:DNA binding"/>
    <property type="evidence" value="ECO:0007669"/>
    <property type="project" value="InterPro"/>
</dbReference>
<proteinExistence type="predicted"/>
<dbReference type="RefSeq" id="WP_143040864.1">
    <property type="nucleotide sequence ID" value="NZ_FNWU01000007.1"/>
</dbReference>
<dbReference type="AlphaFoldDB" id="A0A1H6JB52"/>
<dbReference type="InterPro" id="IPR007560">
    <property type="entry name" value="Restrct_endonuc_IV_Mrr"/>
</dbReference>
<evidence type="ECO:0000313" key="4">
    <source>
        <dbReference type="Proteomes" id="UP000199215"/>
    </source>
</evidence>
<keyword evidence="3" id="KW-0378">Hydrolase</keyword>
<keyword evidence="3" id="KW-0540">Nuclease</keyword>
<gene>
    <name evidence="3" type="ORF">SAMN05192561_10751</name>
</gene>
<feature type="region of interest" description="Disordered" evidence="1">
    <location>
        <begin position="165"/>
        <end position="190"/>
    </location>
</feature>
<dbReference type="Pfam" id="PF04471">
    <property type="entry name" value="Mrr_cat"/>
    <property type="match status" value="1"/>
</dbReference>
<keyword evidence="4" id="KW-1185">Reference proteome</keyword>
<protein>
    <submittedName>
        <fullName evidence="3">Restriction endonuclease</fullName>
    </submittedName>
</protein>
<dbReference type="GO" id="GO:0009307">
    <property type="term" value="P:DNA restriction-modification system"/>
    <property type="evidence" value="ECO:0007669"/>
    <property type="project" value="InterPro"/>
</dbReference>
<name>A0A1H6JB52_9EURY</name>
<sequence>MRNDDPDEVGNTVYQLLTKFDHTSLTYLIENLCQLQGLVTEMTKGDPSTGGDLVVRNVLPYPQSIIISNQIDTRVDEASLQDLLAESTQNYETKYTVVTTQQPTESALAFASDHDIGIIGVGDLVEVVLTQGAIELVVEYAKEDDHIVSTHEDLLLALDDVSQGFTDEQGPEETATGEESAKRPRNRPISENDRLSLGLVGYDMYAPDGTVEGVLIAVKLTAKEETEINASAFSLTFADGTTVETISEAESPLVSKLEGILQPEWAVGSVSIGENESRRYILYVPTTTESPPETLSFKDLQLPMQPPISAQTFRGLPGSVVGIFNDILGSSLTEGHEESYVSYGLDDQTGHTNREEQSIMAQNDILSISLIGYKYVEDDEFKGVLVGIELKSEDYNLRVTPDDFEFHSADQFTYSGTGPSGVDVTASIADELPQKWRTSKASISGGGRINYLVLFPTEERPDFSKLSYSNEVYDLVNIPNRDMKEATGYEWDDMISLELPLSEESRMQYHGALPEAVIDNIPT</sequence>
<dbReference type="Proteomes" id="UP000199215">
    <property type="component" value="Unassembled WGS sequence"/>
</dbReference>
<dbReference type="GO" id="GO:0004519">
    <property type="term" value="F:endonuclease activity"/>
    <property type="evidence" value="ECO:0007669"/>
    <property type="project" value="UniProtKB-KW"/>
</dbReference>